<protein>
    <recommendedName>
        <fullName evidence="3">exo-alpha-sialidase</fullName>
        <ecNumber evidence="3">3.2.1.18</ecNumber>
    </recommendedName>
</protein>
<evidence type="ECO:0000313" key="10">
    <source>
        <dbReference type="EMBL" id="MDY5145624.1"/>
    </source>
</evidence>
<dbReference type="SMART" id="SM00282">
    <property type="entry name" value="LamG"/>
    <property type="match status" value="1"/>
</dbReference>
<dbReference type="InterPro" id="IPR001791">
    <property type="entry name" value="Laminin_G"/>
</dbReference>
<dbReference type="GO" id="GO:0006689">
    <property type="term" value="P:ganglioside catabolic process"/>
    <property type="evidence" value="ECO:0007669"/>
    <property type="project" value="TreeGrafter"/>
</dbReference>
<evidence type="ECO:0000256" key="3">
    <source>
        <dbReference type="ARBA" id="ARBA00012733"/>
    </source>
</evidence>
<evidence type="ECO:0000313" key="11">
    <source>
        <dbReference type="Proteomes" id="UP001284901"/>
    </source>
</evidence>
<dbReference type="CDD" id="cd15482">
    <property type="entry name" value="Sialidase_non-viral"/>
    <property type="match status" value="1"/>
</dbReference>
<evidence type="ECO:0000256" key="2">
    <source>
        <dbReference type="ARBA" id="ARBA00009348"/>
    </source>
</evidence>
<evidence type="ECO:0000313" key="9">
    <source>
        <dbReference type="EMBL" id="MDY5139792.1"/>
    </source>
</evidence>
<evidence type="ECO:0000256" key="1">
    <source>
        <dbReference type="ARBA" id="ARBA00000427"/>
    </source>
</evidence>
<organism evidence="9 12">
    <name type="scientific">Actinotignum timonense</name>
    <dbReference type="NCBI Taxonomy" id="1870995"/>
    <lineage>
        <taxon>Bacteria</taxon>
        <taxon>Bacillati</taxon>
        <taxon>Actinomycetota</taxon>
        <taxon>Actinomycetes</taxon>
        <taxon>Actinomycetales</taxon>
        <taxon>Actinomycetaceae</taxon>
        <taxon>Actinotignum</taxon>
    </lineage>
</organism>
<keyword evidence="11" id="KW-1185">Reference proteome</keyword>
<dbReference type="EMBL" id="JAWNFY010000002">
    <property type="protein sequence ID" value="MDY5145624.1"/>
    <property type="molecule type" value="Genomic_DNA"/>
</dbReference>
<dbReference type="InterPro" id="IPR036278">
    <property type="entry name" value="Sialidase_sf"/>
</dbReference>
<comment type="catalytic activity">
    <reaction evidence="1">
        <text>Hydrolysis of alpha-(2-&gt;3)-, alpha-(2-&gt;6)-, alpha-(2-&gt;8)- glycosidic linkages of terminal sialic acid residues in oligosaccharides, glycoproteins, glycolipids, colominic acid and synthetic substrates.</text>
        <dbReference type="EC" id="3.2.1.18"/>
    </reaction>
</comment>
<dbReference type="PANTHER" id="PTHR10628:SF30">
    <property type="entry name" value="EXO-ALPHA-SIALIDASE"/>
    <property type="match status" value="1"/>
</dbReference>
<evidence type="ECO:0000256" key="6">
    <source>
        <dbReference type="ARBA" id="ARBA00022801"/>
    </source>
</evidence>
<accession>A0AAW9HK13</accession>
<dbReference type="InterPro" id="IPR026856">
    <property type="entry name" value="Sialidase_fam"/>
</dbReference>
<dbReference type="GeneID" id="92813934"/>
<proteinExistence type="inferred from homology"/>
<comment type="similarity">
    <text evidence="2">Belongs to the glycosyl hydrolase 33 family.</text>
</comment>
<dbReference type="RefSeq" id="WP_087070973.1">
    <property type="nucleotide sequence ID" value="NZ_CAUPFC010000001.1"/>
</dbReference>
<dbReference type="Gene3D" id="2.120.10.10">
    <property type="match status" value="1"/>
</dbReference>
<dbReference type="Gene3D" id="2.40.220.10">
    <property type="entry name" value="Intramolecular Trans-sialidase, Domain 3"/>
    <property type="match status" value="1"/>
</dbReference>
<dbReference type="Proteomes" id="UP001288320">
    <property type="component" value="Unassembled WGS sequence"/>
</dbReference>
<dbReference type="InterPro" id="IPR002860">
    <property type="entry name" value="BNR_rpt"/>
</dbReference>
<keyword evidence="4" id="KW-0732">Signal</keyword>
<name>A0AAW9HK13_9ACTO</name>
<dbReference type="GO" id="GO:0004308">
    <property type="term" value="F:exo-alpha-sialidase activity"/>
    <property type="evidence" value="ECO:0007669"/>
    <property type="project" value="UniProtKB-EC"/>
</dbReference>
<dbReference type="EMBL" id="JAWNFV010000001">
    <property type="protein sequence ID" value="MDY5139792.1"/>
    <property type="molecule type" value="Genomic_DNA"/>
</dbReference>
<dbReference type="InterPro" id="IPR011040">
    <property type="entry name" value="Sialidase"/>
</dbReference>
<sequence>MGHIREKIQSLGVAGALVVAGGLAVVVPDALADTEGVVSGAIIDIDNRYEQAEGDPGQDLGAHIGKVKNLTEGAVAVTFSTTQDSGSAALLSASNSTEDSTNLTLALRHGHLYWEVRNEPESGKGWLAKADAEDAGPVNDGREHTAVVNVTGENTALYLDGQQVFSTTSTSFFDDVDGLDSLRLGANYDSHGKQWGFAGTVSRLRVFGTPVTPSDVAQLSPAPEPILTVADSRAEVPEAVRTAARKGKITYLYDIDPQASASAALRRGETSVQELSVREDDLSLAQGGERISIPGTWTQSAQTSVAVVVDGDASKVYANGTLIGRKNLPAHSLNTINNVVLEHARLRVFDGALNDAEVKTLSGYSNPGEFALFDSGYEDAASYRIPALLRTRQGTLLATADQRVPNAYDSPNDINLVLRRSTDNGKTWSPLRTLVNLPGSGKQAASVIDSSMVQNEKTGRITLLVDLYPGGVGQPNNHVGTGMNPDGSLALSSATGTTFALKDGVVTDTQGGHTDYAVTEDGTVTLKGERVNNVYDPLSQKVPNGLYMQPTAYLVEMHSDDDGDTWSAPRHLNNQVKEDWMKFIGTSPGSAMQIHGGEHDGRLVVPIYYSNAVATVYSSAVVYSDDDGATWQRSTSPNDVRVFNGGAINSQTVRQGRASLHESAVVQTGENELTMYMRNSNPGGRIAVARSTDGGATWSAPEFDKNTPDIFSLPAAKNLSGHTNEVLFANASARLPFRGQGVLRYSNDGGRTWKNSRTFQAGRYVYQAMVELPNGNIGLLWEREWQGLYYTEVPRAWLLDYPAQLIK</sequence>
<dbReference type="InterPro" id="IPR004124">
    <property type="entry name" value="Glyco_hydro_33_N"/>
</dbReference>
<dbReference type="GO" id="GO:0005737">
    <property type="term" value="C:cytoplasm"/>
    <property type="evidence" value="ECO:0007669"/>
    <property type="project" value="TreeGrafter"/>
</dbReference>
<dbReference type="InterPro" id="IPR013320">
    <property type="entry name" value="ConA-like_dom_sf"/>
</dbReference>
<evidence type="ECO:0000256" key="7">
    <source>
        <dbReference type="ARBA" id="ARBA00023295"/>
    </source>
</evidence>
<dbReference type="PANTHER" id="PTHR10628">
    <property type="entry name" value="SIALIDASE"/>
    <property type="match status" value="1"/>
</dbReference>
<dbReference type="GO" id="GO:0009313">
    <property type="term" value="P:oligosaccharide catabolic process"/>
    <property type="evidence" value="ECO:0007669"/>
    <property type="project" value="TreeGrafter"/>
</dbReference>
<dbReference type="AlphaFoldDB" id="A0AAW9HK13"/>
<evidence type="ECO:0000259" key="8">
    <source>
        <dbReference type="SMART" id="SM00282"/>
    </source>
</evidence>
<dbReference type="Gene3D" id="2.60.120.200">
    <property type="match status" value="1"/>
</dbReference>
<evidence type="ECO:0000256" key="4">
    <source>
        <dbReference type="ARBA" id="ARBA00022729"/>
    </source>
</evidence>
<keyword evidence="6" id="KW-0378">Hydrolase</keyword>
<dbReference type="Pfam" id="PF13088">
    <property type="entry name" value="BNR_2"/>
    <property type="match status" value="1"/>
</dbReference>
<dbReference type="Pfam" id="PF02012">
    <property type="entry name" value="BNR"/>
    <property type="match status" value="1"/>
</dbReference>
<feature type="domain" description="Laminin G" evidence="8">
    <location>
        <begin position="71"/>
        <end position="209"/>
    </location>
</feature>
<dbReference type="InterPro" id="IPR023364">
    <property type="entry name" value="Trans_sialidase_dom3"/>
</dbReference>
<dbReference type="CDD" id="cd00110">
    <property type="entry name" value="LamG"/>
    <property type="match status" value="1"/>
</dbReference>
<dbReference type="SUPFAM" id="SSF50939">
    <property type="entry name" value="Sialidases"/>
    <property type="match status" value="1"/>
</dbReference>
<dbReference type="Proteomes" id="UP001284901">
    <property type="component" value="Unassembled WGS sequence"/>
</dbReference>
<dbReference type="Pfam" id="PF02973">
    <property type="entry name" value="Sialidase"/>
    <property type="match status" value="1"/>
</dbReference>
<keyword evidence="7" id="KW-0326">Glycosidase</keyword>
<comment type="caution">
    <text evidence="9">The sequence shown here is derived from an EMBL/GenBank/DDBJ whole genome shotgun (WGS) entry which is preliminary data.</text>
</comment>
<evidence type="ECO:0000256" key="5">
    <source>
        <dbReference type="ARBA" id="ARBA00022737"/>
    </source>
</evidence>
<dbReference type="GO" id="GO:0016020">
    <property type="term" value="C:membrane"/>
    <property type="evidence" value="ECO:0007669"/>
    <property type="project" value="TreeGrafter"/>
</dbReference>
<dbReference type="EC" id="3.2.1.18" evidence="3"/>
<reference evidence="9 11" key="1">
    <citation type="submission" date="2023-10" db="EMBL/GenBank/DDBJ databases">
        <title>Whole Genome based description of the genera Actinobaculum and Actinotignum reveals a complex phylogenetic relationship within the species included in the genus Actinotignum.</title>
        <authorList>
            <person name="Jensen C.S."/>
            <person name="Dargis R."/>
            <person name="Kemp M."/>
            <person name="Christensen J.J."/>
        </authorList>
    </citation>
    <scope>NUCLEOTIDE SEQUENCE</scope>
    <source>
        <strain evidence="10 11">SLA_B089</strain>
        <strain evidence="9">SLA_B245</strain>
    </source>
</reference>
<gene>
    <name evidence="9" type="ORF">R6G74_00465</name>
    <name evidence="10" type="ORF">R6P33_01125</name>
</gene>
<keyword evidence="5" id="KW-0677">Repeat</keyword>
<evidence type="ECO:0000313" key="12">
    <source>
        <dbReference type="Proteomes" id="UP001288320"/>
    </source>
</evidence>
<dbReference type="SUPFAM" id="SSF49899">
    <property type="entry name" value="Concanavalin A-like lectins/glucanases"/>
    <property type="match status" value="2"/>
</dbReference>